<evidence type="ECO:0000259" key="1">
    <source>
        <dbReference type="Pfam" id="PF13843"/>
    </source>
</evidence>
<dbReference type="EMBL" id="GECU01035762">
    <property type="protein sequence ID" value="JAS71944.1"/>
    <property type="molecule type" value="Transcribed_RNA"/>
</dbReference>
<protein>
    <recommendedName>
        <fullName evidence="1">PiggyBac transposable element-derived protein domain-containing protein</fullName>
    </recommendedName>
</protein>
<gene>
    <name evidence="2" type="ORF">g.57335</name>
</gene>
<organism evidence="2">
    <name type="scientific">Homalodisca liturata</name>
    <dbReference type="NCBI Taxonomy" id="320908"/>
    <lineage>
        <taxon>Eukaryota</taxon>
        <taxon>Metazoa</taxon>
        <taxon>Ecdysozoa</taxon>
        <taxon>Arthropoda</taxon>
        <taxon>Hexapoda</taxon>
        <taxon>Insecta</taxon>
        <taxon>Pterygota</taxon>
        <taxon>Neoptera</taxon>
        <taxon>Paraneoptera</taxon>
        <taxon>Hemiptera</taxon>
        <taxon>Auchenorrhyncha</taxon>
        <taxon>Membracoidea</taxon>
        <taxon>Cicadellidae</taxon>
        <taxon>Cicadellinae</taxon>
        <taxon>Proconiini</taxon>
        <taxon>Homalodisca</taxon>
    </lineage>
</organism>
<dbReference type="Pfam" id="PF13843">
    <property type="entry name" value="DDE_Tnp_1_7"/>
    <property type="match status" value="1"/>
</dbReference>
<evidence type="ECO:0000313" key="2">
    <source>
        <dbReference type="EMBL" id="JAS71944.1"/>
    </source>
</evidence>
<dbReference type="InterPro" id="IPR029526">
    <property type="entry name" value="PGBD"/>
</dbReference>
<proteinExistence type="predicted"/>
<dbReference type="PANTHER" id="PTHR46599:SF3">
    <property type="entry name" value="PIGGYBAC TRANSPOSABLE ELEMENT-DERIVED PROTEIN 4"/>
    <property type="match status" value="1"/>
</dbReference>
<dbReference type="PANTHER" id="PTHR46599">
    <property type="entry name" value="PIGGYBAC TRANSPOSABLE ELEMENT-DERIVED PROTEIN 4"/>
    <property type="match status" value="1"/>
</dbReference>
<feature type="non-terminal residue" evidence="2">
    <location>
        <position position="1"/>
    </location>
</feature>
<name>A0A1B6HB77_9HEMI</name>
<feature type="domain" description="PiggyBac transposable element-derived protein" evidence="1">
    <location>
        <begin position="6"/>
        <end position="54"/>
    </location>
</feature>
<reference evidence="2" key="1">
    <citation type="submission" date="2015-11" db="EMBL/GenBank/DDBJ databases">
        <title>De novo transcriptome assembly of four potential Pierce s Disease insect vectors from Arizona vineyards.</title>
        <authorList>
            <person name="Tassone E.E."/>
        </authorList>
    </citation>
    <scope>NUCLEOTIDE SEQUENCE</scope>
</reference>
<accession>A0A1B6HB77</accession>
<sequence length="117" mass="13540">QKGGTIEEVMKPTVVCKYNESMGGVDLANQYTSSYWFTRESLKWWRKVFFLVVGNRIVKAFLLYNMNKGQGKMLQRRFRKDSIEQLVGTVRNNNKRGRPSQSQDADRLIKTTLAVST</sequence>
<dbReference type="AlphaFoldDB" id="A0A1B6HB77"/>